<dbReference type="Proteomes" id="UP000636918">
    <property type="component" value="Unassembled WGS sequence"/>
</dbReference>
<reference evidence="1 2" key="1">
    <citation type="submission" date="2021-01" db="EMBL/GenBank/DDBJ databases">
        <title>Genome seq and assembly of Nocardiodes sp. G10.</title>
        <authorList>
            <person name="Chhetri G."/>
        </authorList>
    </citation>
    <scope>NUCLEOTIDE SEQUENCE [LARGE SCALE GENOMIC DNA]</scope>
    <source>
        <strain evidence="1 2">G10</strain>
    </source>
</reference>
<accession>A0ABS1LBQ6</accession>
<organism evidence="1 2">
    <name type="scientific">Nocardioides baculatus</name>
    <dbReference type="NCBI Taxonomy" id="2801337"/>
    <lineage>
        <taxon>Bacteria</taxon>
        <taxon>Bacillati</taxon>
        <taxon>Actinomycetota</taxon>
        <taxon>Actinomycetes</taxon>
        <taxon>Propionibacteriales</taxon>
        <taxon>Nocardioidaceae</taxon>
        <taxon>Nocardioides</taxon>
    </lineage>
</organism>
<dbReference type="EMBL" id="JAERSG010000005">
    <property type="protein sequence ID" value="MBL0749110.1"/>
    <property type="molecule type" value="Genomic_DNA"/>
</dbReference>
<comment type="caution">
    <text evidence="1">The sequence shown here is derived from an EMBL/GenBank/DDBJ whole genome shotgun (WGS) entry which is preliminary data.</text>
</comment>
<name>A0ABS1LBQ6_9ACTN</name>
<gene>
    <name evidence="1" type="ORF">JI751_15930</name>
</gene>
<evidence type="ECO:0000313" key="1">
    <source>
        <dbReference type="EMBL" id="MBL0749110.1"/>
    </source>
</evidence>
<proteinExistence type="predicted"/>
<dbReference type="RefSeq" id="WP_201938841.1">
    <property type="nucleotide sequence ID" value="NZ_JAERSG010000005.1"/>
</dbReference>
<dbReference type="Gene3D" id="3.40.50.300">
    <property type="entry name" value="P-loop containing nucleotide triphosphate hydrolases"/>
    <property type="match status" value="1"/>
</dbReference>
<evidence type="ECO:0000313" key="2">
    <source>
        <dbReference type="Proteomes" id="UP000636918"/>
    </source>
</evidence>
<dbReference type="InterPro" id="IPR027417">
    <property type="entry name" value="P-loop_NTPase"/>
</dbReference>
<sequence length="352" mass="37172">MSSEEVSPEVVVEALGVPVGIPVTGEAAARLRHQWSRSLTDRDPATVVQLDHLEIEHEIAHDYAVTSLVTMAALDATAGLRINLHAGAVADERGRVLAVIGPSGSGKTTAIGLLATRLGYLSDETVSLDESLLVHGHPKPLSVITDPDEPHLKKSLSPDDAGLLSPPAESHLHRIVLLHRGDDDAGLVPVDPAYAIAEVVAQTSSLLRLEDPILRLAETIDACGGVWSLRYREIGARLDDLVGLLDREPRPSPARRHHPGGPATEPVAGAWRRAAWVDAVEYDEEVVLMVDAEVRVLAGLGLLLWVALEVPQALDELVASTTAVLGEHPEAGALVADALALLAGDGLLLPPG</sequence>
<dbReference type="SUPFAM" id="SSF52540">
    <property type="entry name" value="P-loop containing nucleoside triphosphate hydrolases"/>
    <property type="match status" value="1"/>
</dbReference>
<keyword evidence="2" id="KW-1185">Reference proteome</keyword>
<protein>
    <recommendedName>
        <fullName evidence="3">AAA+ ATPase domain-containing protein</fullName>
    </recommendedName>
</protein>
<evidence type="ECO:0008006" key="3">
    <source>
        <dbReference type="Google" id="ProtNLM"/>
    </source>
</evidence>